<gene>
    <name evidence="4" type="ORF">AB6M95_16645</name>
</gene>
<evidence type="ECO:0000313" key="5">
    <source>
        <dbReference type="Proteomes" id="UP001568698"/>
    </source>
</evidence>
<feature type="domain" description="Lcl C-terminal" evidence="3">
    <location>
        <begin position="70"/>
        <end position="209"/>
    </location>
</feature>
<protein>
    <submittedName>
        <fullName evidence="4">DUF1566 domain-containing protein</fullName>
    </submittedName>
</protein>
<proteinExistence type="predicted"/>
<feature type="compositionally biased region" description="Basic and acidic residues" evidence="1">
    <location>
        <begin position="348"/>
        <end position="358"/>
    </location>
</feature>
<feature type="signal peptide" evidence="2">
    <location>
        <begin position="1"/>
        <end position="21"/>
    </location>
</feature>
<dbReference type="Pfam" id="PF07603">
    <property type="entry name" value="Lcl_C"/>
    <property type="match status" value="2"/>
</dbReference>
<organism evidence="4 5">
    <name type="scientific">Pseudodesulfovibrio karagichevae</name>
    <dbReference type="NCBI Taxonomy" id="3239305"/>
    <lineage>
        <taxon>Bacteria</taxon>
        <taxon>Pseudomonadati</taxon>
        <taxon>Thermodesulfobacteriota</taxon>
        <taxon>Desulfovibrionia</taxon>
        <taxon>Desulfovibrionales</taxon>
        <taxon>Desulfovibrionaceae</taxon>
    </lineage>
</organism>
<dbReference type="PANTHER" id="PTHR35812">
    <property type="entry name" value="LIPOPROTEIN"/>
    <property type="match status" value="1"/>
</dbReference>
<reference evidence="4 5" key="1">
    <citation type="submission" date="2024-08" db="EMBL/GenBank/DDBJ databases">
        <title>Sulfate-reducing bacteria isolated from formation water of the oil field in Kazakhstan and description of Pseudodesulfovibrio sp.</title>
        <authorList>
            <person name="Bidzhieva S.K."/>
            <person name="Tourova T.P."/>
            <person name="Grouzdev D.S."/>
            <person name="Beletsky A.V."/>
            <person name="Sokolova D.S."/>
            <person name="Samigullina S.R."/>
            <person name="Poltaraus A.B."/>
            <person name="Avtukh A.N."/>
            <person name="Tereshina V.M."/>
            <person name="Zhaparov N.S."/>
            <person name="Mardanov A.V."/>
            <person name="Nazina T.N."/>
        </authorList>
    </citation>
    <scope>NUCLEOTIDE SEQUENCE [LARGE SCALE GENOMIC DNA]</scope>
    <source>
        <strain evidence="4 5">9FUS</strain>
    </source>
</reference>
<dbReference type="Proteomes" id="UP001568698">
    <property type="component" value="Unassembled WGS sequence"/>
</dbReference>
<accession>A0ABV4K623</accession>
<keyword evidence="5" id="KW-1185">Reference proteome</keyword>
<dbReference type="InterPro" id="IPR011460">
    <property type="entry name" value="Lcl_C"/>
</dbReference>
<evidence type="ECO:0000259" key="3">
    <source>
        <dbReference type="Pfam" id="PF07603"/>
    </source>
</evidence>
<name>A0ABV4K623_9BACT</name>
<dbReference type="EMBL" id="JBGLYH010000066">
    <property type="protein sequence ID" value="MEZ7198380.1"/>
    <property type="molecule type" value="Genomic_DNA"/>
</dbReference>
<dbReference type="PANTHER" id="PTHR35812:SF1">
    <property type="entry name" value="LIPOPROTEIN"/>
    <property type="match status" value="1"/>
</dbReference>
<feature type="region of interest" description="Disordered" evidence="1">
    <location>
        <begin position="401"/>
        <end position="471"/>
    </location>
</feature>
<feature type="region of interest" description="Disordered" evidence="1">
    <location>
        <begin position="346"/>
        <end position="371"/>
    </location>
</feature>
<feature type="chain" id="PRO_5045296454" evidence="2">
    <location>
        <begin position="22"/>
        <end position="491"/>
    </location>
</feature>
<keyword evidence="2" id="KW-0732">Signal</keyword>
<dbReference type="RefSeq" id="WP_371387872.1">
    <property type="nucleotide sequence ID" value="NZ_JBGLYH010000066.1"/>
</dbReference>
<evidence type="ECO:0000313" key="4">
    <source>
        <dbReference type="EMBL" id="MEZ7198380.1"/>
    </source>
</evidence>
<comment type="caution">
    <text evidence="4">The sequence shown here is derived from an EMBL/GenBank/DDBJ whole genome shotgun (WGS) entry which is preliminary data.</text>
</comment>
<evidence type="ECO:0000256" key="2">
    <source>
        <dbReference type="SAM" id="SignalP"/>
    </source>
</evidence>
<feature type="compositionally biased region" description="Polar residues" evidence="1">
    <location>
        <begin position="454"/>
        <end position="470"/>
    </location>
</feature>
<evidence type="ECO:0000256" key="1">
    <source>
        <dbReference type="SAM" id="MobiDB-lite"/>
    </source>
</evidence>
<feature type="domain" description="Lcl C-terminal" evidence="3">
    <location>
        <begin position="225"/>
        <end position="325"/>
    </location>
</feature>
<sequence>MKTRLLPCLFVLVLSAGAALAGSYPIVDTGQDGCFDDTRQIDCPKPGGPFDGQDAQYRGNVPRYRDNGDGTVSDLVTGLMWVKERGEPVTWREGMDGSATCRMGGYADWRAPTIKELYSLIDFNGWVQSDERNSVPYIDTRYFGFKWGDTASGRRIIDCQDWSSTVYRGTTMGGNRTVFGVNFADGRIKGYPMQDPPGHGKSKYVRYVRGNSRYGLNDFLAHGPVVEDRATGLVWQRADDGVTRNWEQALAYCRDLDLGGRADWRLPSAKELQSIVDYTRSPTATGSAAIDPVFAVTNPESYFWTSTTHLDGPRPDHAVYLAFGRAMGWFSPPRSNRPKTLMDVHGAGAERSDPKSGDPGRFPQGHGPQGDDIRILNYVRCVTGGGVVYYEPPNPPIPAWTGGLPGRRDPNMPSQMNGGPGVSRGMGRPQGMEGQEGMNGPSGRRRPPSEAFTACQSKSQGDGCTVQTPHGTLRGICRDLPDGTACVPQRR</sequence>